<dbReference type="Pfam" id="PF10224">
    <property type="entry name" value="DUF2205"/>
    <property type="match status" value="1"/>
</dbReference>
<evidence type="ECO:0000313" key="3">
    <source>
        <dbReference type="Proteomes" id="UP000059188"/>
    </source>
</evidence>
<gene>
    <name evidence="2" type="ORF">RSOLAG1IB_09217</name>
</gene>
<name>A0A0B7FUL1_THACB</name>
<dbReference type="AlphaFoldDB" id="A0A0B7FUL1"/>
<keyword evidence="3" id="KW-1185">Reference proteome</keyword>
<dbReference type="EMBL" id="LN679139">
    <property type="protein sequence ID" value="CEL59933.1"/>
    <property type="molecule type" value="Genomic_DNA"/>
</dbReference>
<proteinExistence type="predicted"/>
<accession>A0A0B7FUL1</accession>
<evidence type="ECO:0000313" key="2">
    <source>
        <dbReference type="EMBL" id="CEL59933.1"/>
    </source>
</evidence>
<dbReference type="Proteomes" id="UP000059188">
    <property type="component" value="Unassembled WGS sequence"/>
</dbReference>
<feature type="region of interest" description="Disordered" evidence="1">
    <location>
        <begin position="72"/>
        <end position="91"/>
    </location>
</feature>
<dbReference type="OrthoDB" id="2163284at2759"/>
<sequence>MPLSPRASENGFASRRRQAFLDSRELLRETNHEFPNVEMIVPRDQPIDKYVDHWTMAFSASISQSNPFGYDEEADMSGGWGAPAAQPASSNDAIKNTMKKEAVIKDIVAAQEDLRTLLGRVQTVQAEVDKLSSGNAMLQMYIDNLTKQIAKR</sequence>
<protein>
    <submittedName>
        <fullName evidence="2">Uncharacterized protein</fullName>
    </submittedName>
</protein>
<dbReference type="Gene3D" id="1.20.5.170">
    <property type="match status" value="1"/>
</dbReference>
<organism evidence="2 3">
    <name type="scientific">Thanatephorus cucumeris (strain AG1-IB / isolate 7/3/14)</name>
    <name type="common">Lettuce bottom rot fungus</name>
    <name type="synonym">Rhizoctonia solani</name>
    <dbReference type="NCBI Taxonomy" id="1108050"/>
    <lineage>
        <taxon>Eukaryota</taxon>
        <taxon>Fungi</taxon>
        <taxon>Dikarya</taxon>
        <taxon>Basidiomycota</taxon>
        <taxon>Agaricomycotina</taxon>
        <taxon>Agaricomycetes</taxon>
        <taxon>Cantharellales</taxon>
        <taxon>Ceratobasidiaceae</taxon>
        <taxon>Rhizoctonia</taxon>
        <taxon>Rhizoctonia solani AG-1</taxon>
    </lineage>
</organism>
<dbReference type="InterPro" id="IPR019357">
    <property type="entry name" value="SCOC"/>
</dbReference>
<reference evidence="2 3" key="1">
    <citation type="submission" date="2014-11" db="EMBL/GenBank/DDBJ databases">
        <authorList>
            <person name="Wibberg Daniel"/>
        </authorList>
    </citation>
    <scope>NUCLEOTIDE SEQUENCE [LARGE SCALE GENOMIC DNA]</scope>
    <source>
        <strain evidence="2">Rhizoctonia solani AG1-IB 7/3/14</strain>
    </source>
</reference>
<evidence type="ECO:0000256" key="1">
    <source>
        <dbReference type="SAM" id="MobiDB-lite"/>
    </source>
</evidence>